<evidence type="ECO:0008006" key="4">
    <source>
        <dbReference type="Google" id="ProtNLM"/>
    </source>
</evidence>
<proteinExistence type="predicted"/>
<keyword evidence="1" id="KW-1133">Transmembrane helix</keyword>
<reference evidence="2 3" key="1">
    <citation type="submission" date="2017-06" db="EMBL/GenBank/DDBJ databases">
        <title>the draft geome sequence of Illustriluteabacillus marina B3227.</title>
        <authorList>
            <person name="He R.-H."/>
            <person name="Du Z.-J."/>
        </authorList>
    </citation>
    <scope>NUCLEOTIDE SEQUENCE [LARGE SCALE GENOMIC DNA]</scope>
    <source>
        <strain evidence="2 3">B3227</strain>
    </source>
</reference>
<keyword evidence="1" id="KW-0812">Transmembrane</keyword>
<evidence type="ECO:0000256" key="1">
    <source>
        <dbReference type="SAM" id="Phobius"/>
    </source>
</evidence>
<dbReference type="EMBL" id="PJNH01000002">
    <property type="protein sequence ID" value="PKR77874.1"/>
    <property type="molecule type" value="Genomic_DNA"/>
</dbReference>
<organism evidence="2 3">
    <name type="scientific">Halalkalibacillus sediminis</name>
    <dbReference type="NCBI Taxonomy" id="2018042"/>
    <lineage>
        <taxon>Bacteria</taxon>
        <taxon>Bacillati</taxon>
        <taxon>Bacillota</taxon>
        <taxon>Bacilli</taxon>
        <taxon>Bacillales</taxon>
        <taxon>Bacillaceae</taxon>
        <taxon>Halalkalibacillus</taxon>
    </lineage>
</organism>
<sequence>MIQCPNCKKQVSDDPFCEQCGSQQKCLECGKRFVHIENFCGECGTERKLNNSASTSKNVIGTGNRKFLVGVGVLILAIFFMLNPPGSLSGEPTSPAEIVEEFYNLIQSANVAEAGKYLHSSIPWNVEDAEIPEGASITVLSLEEKIHGDYATVEAVLELYPEPYYYDGPEVVFVDLEKEGGKWLITDME</sequence>
<comment type="caution">
    <text evidence="2">The sequence shown here is derived from an EMBL/GenBank/DDBJ whole genome shotgun (WGS) entry which is preliminary data.</text>
</comment>
<name>A0A2I0QU98_9BACI</name>
<evidence type="ECO:0000313" key="2">
    <source>
        <dbReference type="EMBL" id="PKR77874.1"/>
    </source>
</evidence>
<accession>A0A2I0QU98</accession>
<gene>
    <name evidence="2" type="ORF">CEY16_08065</name>
</gene>
<dbReference type="OrthoDB" id="2971050at2"/>
<protein>
    <recommendedName>
        <fullName evidence="4">DZANK-type domain-containing protein</fullName>
    </recommendedName>
</protein>
<dbReference type="Proteomes" id="UP000243524">
    <property type="component" value="Unassembled WGS sequence"/>
</dbReference>
<keyword evidence="1" id="KW-0472">Membrane</keyword>
<dbReference type="RefSeq" id="WP_101331482.1">
    <property type="nucleotide sequence ID" value="NZ_PJNH01000002.1"/>
</dbReference>
<evidence type="ECO:0000313" key="3">
    <source>
        <dbReference type="Proteomes" id="UP000243524"/>
    </source>
</evidence>
<feature type="transmembrane region" description="Helical" evidence="1">
    <location>
        <begin position="67"/>
        <end position="84"/>
    </location>
</feature>
<keyword evidence="3" id="KW-1185">Reference proteome</keyword>
<dbReference type="AlphaFoldDB" id="A0A2I0QU98"/>